<dbReference type="Proteomes" id="UP000241474">
    <property type="component" value="Segment"/>
</dbReference>
<dbReference type="Pfam" id="PF19164">
    <property type="entry name" value="DUF5846"/>
    <property type="match status" value="1"/>
</dbReference>
<proteinExistence type="predicted"/>
<protein>
    <submittedName>
        <fullName evidence="1">Uncharacterized protein</fullName>
    </submittedName>
</protein>
<name>A0A0G2XZM7_MIMIV</name>
<dbReference type="InterPro" id="IPR043886">
    <property type="entry name" value="DUF5846"/>
</dbReference>
<accession>A0A0G2XZM7</accession>
<organismHost>
    <name type="scientific">Acanthamoeba polyphaga</name>
    <name type="common">Amoeba</name>
    <dbReference type="NCBI Taxonomy" id="5757"/>
</organismHost>
<organism evidence="1 2">
    <name type="scientific">Acanthamoeba polyphaga mimivirus</name>
    <name type="common">APMV</name>
    <dbReference type="NCBI Taxonomy" id="212035"/>
    <lineage>
        <taxon>Viruses</taxon>
        <taxon>Varidnaviria</taxon>
        <taxon>Bamfordvirae</taxon>
        <taxon>Nucleocytoviricota</taxon>
        <taxon>Megaviricetes</taxon>
        <taxon>Imitervirales</taxon>
        <taxon>Mimiviridae</taxon>
        <taxon>Megamimivirinae</taxon>
        <taxon>Mimivirus</taxon>
        <taxon>Mimivirus bradfordmassiliense</taxon>
    </lineage>
</organism>
<evidence type="ECO:0000313" key="2">
    <source>
        <dbReference type="Proteomes" id="UP000241474"/>
    </source>
</evidence>
<reference evidence="1 2" key="1">
    <citation type="submission" date="2014-10" db="EMBL/GenBank/DDBJ databases">
        <title>Pan-genome analysis of Brazilian lineage A amoebal mimiviruses.</title>
        <authorList>
            <person name="Assis F.L."/>
            <person name="Abrahao J.S."/>
            <person name="Kroon E.G."/>
            <person name="Dornas F.P."/>
            <person name="Andrade K.R."/>
            <person name="Borato P.V.M."/>
            <person name="Pilotto M.R."/>
            <person name="Benamar S."/>
            <person name="LaScola B."/>
            <person name="Colson P."/>
        </authorList>
    </citation>
    <scope>NUCLEOTIDE SEQUENCE [LARGE SCALE GENOMIC DNA]</scope>
    <source>
        <strain evidence="1 2">Oyster</strain>
    </source>
</reference>
<dbReference type="EMBL" id="KM982401">
    <property type="protein sequence ID" value="AKI78775.1"/>
    <property type="molecule type" value="Genomic_DNA"/>
</dbReference>
<sequence length="183" mass="21233">MSSSKYYLVHSVVEPTTEKIMKILEDGYLYASSYTGQQGIYEIPLDYVYFTLLGDVNVSMGGFKFILNTKILHKRSFRYALSWVGENIEKTTKINYRYDDVDKVLDKINSCIVDKYNSNKYVLCTHEILLKKKVSLHRYLIAVSDADDLTPEILDYLKFNYPNVKVLTELPESADELNKIIEK</sequence>
<evidence type="ECO:0000313" key="1">
    <source>
        <dbReference type="EMBL" id="AKI78775.1"/>
    </source>
</evidence>